<feature type="domain" description="Reverse transcriptase/retrotransposon-derived protein RNase H-like" evidence="3">
    <location>
        <begin position="610"/>
        <end position="705"/>
    </location>
</feature>
<dbReference type="InterPro" id="IPR043502">
    <property type="entry name" value="DNA/RNA_pol_sf"/>
</dbReference>
<evidence type="ECO:0000259" key="3">
    <source>
        <dbReference type="Pfam" id="PF17919"/>
    </source>
</evidence>
<sequence>MEDNQIKAKRKKEGMNKKTHLKKTNKGRRRAEKNSKRRGNRKNKEGKTIYRGEKENMKRHAVSEADMGRSQPYNESNRTGEHVRVVAAGSKPPDATHRLTSNQRQVPTSADSALSPEPIIPLNKGTSNQNSKSIIEGHVSALKELQKDPSNQELIKPMLLDFDDVQDVSDEKIKDSAKEKEKIGGDDLSKPFKEVLKCPFTRRIVEFSSPGHRLPANAKIYDGTGDPEDHLGRFFRIGNQGEWPMLVWCTMFQQTLDGKARAWFNKLPPGSIDNLGSLQEKFLNRFRILKACDKDPTEITKIVRRANETLPHFKERWVSKSNAIPKVPELMQISSFMSSHKCLELAKCFSDNVPKTVDKMATEHSISYVPPQRPNQEARRPKAVLTLDSLSSTPQEILETEHQPRLPQPAPLVGVPSKENVNKYCGYHNEKGHSTNDYSHLKQQLELALESAQGRSIHHPWHNEIPNPMGVATLVSQIPVVFKCKRKGKKQAVEPSKKRGTQDTISPTNQVLVNPAYPEQLVTIGAGLSPEGANQLKNLLNKNLDIFAWEPSDMNGVPKRIIKHSLNANPLENPVSQKRRVFCSEKSQKSLPFFETLKDITKENKHDYWWTEKVENAFQELNTMILNLTTPLPKETLFVYLASSKELVSAVLLVVRQGKKHPIHYVSKTLHDAEQNYAPLENMALALRLTSRRLRRYFEAHPITVITDQPIKQILSKADTSDGASNARGSGAGLVLISPTKTKCTYALRLNFESTNNQAKYEALLAGLRIAKKIGVQTLFVNVDSKLVASQINGNYEAYVPSMDVEEINAVVEEEGETPTMSLGRFNGSMQHAFKGKIGSGKGHPTRVLLANNAPGRKRRNTQVRLMPDSLPNPQTAQNTDDLNHGPLAILPIGDGCARAIALIPRESKIRNCSCGIFYKVDRSQTTSQNNKKGGEYVYRKNEANRVENLGKLGPKWEGSYLIVEAYQNGSYKLHTMDDREDALHTGERQFSSYIKQYANVDKLLCDSDSSRFSNTYRLGRSQCLQR</sequence>
<evidence type="ECO:0000313" key="4">
    <source>
        <dbReference type="EMBL" id="GEU85800.1"/>
    </source>
</evidence>
<keyword evidence="4" id="KW-0548">Nucleotidyltransferase</keyword>
<accession>A0A6L2NIC3</accession>
<evidence type="ECO:0000259" key="2">
    <source>
        <dbReference type="Pfam" id="PF13456"/>
    </source>
</evidence>
<feature type="domain" description="RNase H type-1" evidence="2">
    <location>
        <begin position="722"/>
        <end position="795"/>
    </location>
</feature>
<dbReference type="PANTHER" id="PTHR48475">
    <property type="entry name" value="RIBONUCLEASE H"/>
    <property type="match status" value="1"/>
</dbReference>
<protein>
    <submittedName>
        <fullName evidence="4">Reverse transcriptase domain-containing protein</fullName>
    </submittedName>
</protein>
<dbReference type="GO" id="GO:0003676">
    <property type="term" value="F:nucleic acid binding"/>
    <property type="evidence" value="ECO:0007669"/>
    <property type="project" value="InterPro"/>
</dbReference>
<gene>
    <name evidence="4" type="ORF">Tci_057778</name>
</gene>
<feature type="compositionally biased region" description="Basic residues" evidence="1">
    <location>
        <begin position="7"/>
        <end position="41"/>
    </location>
</feature>
<dbReference type="SUPFAM" id="SSF56672">
    <property type="entry name" value="DNA/RNA polymerases"/>
    <property type="match status" value="1"/>
</dbReference>
<dbReference type="InterPro" id="IPR036397">
    <property type="entry name" value="RNaseH_sf"/>
</dbReference>
<comment type="caution">
    <text evidence="4">The sequence shown here is derived from an EMBL/GenBank/DDBJ whole genome shotgun (WGS) entry which is preliminary data.</text>
</comment>
<dbReference type="GO" id="GO:0003964">
    <property type="term" value="F:RNA-directed DNA polymerase activity"/>
    <property type="evidence" value="ECO:0007669"/>
    <property type="project" value="UniProtKB-KW"/>
</dbReference>
<proteinExistence type="predicted"/>
<dbReference type="EMBL" id="BKCJ010009182">
    <property type="protein sequence ID" value="GEU85800.1"/>
    <property type="molecule type" value="Genomic_DNA"/>
</dbReference>
<dbReference type="Pfam" id="PF13456">
    <property type="entry name" value="RVT_3"/>
    <property type="match status" value="1"/>
</dbReference>
<dbReference type="CDD" id="cd09279">
    <property type="entry name" value="RNase_HI_like"/>
    <property type="match status" value="1"/>
</dbReference>
<dbReference type="SUPFAM" id="SSF53098">
    <property type="entry name" value="Ribonuclease H-like"/>
    <property type="match status" value="1"/>
</dbReference>
<name>A0A6L2NIC3_TANCI</name>
<dbReference type="InterPro" id="IPR012337">
    <property type="entry name" value="RNaseH-like_sf"/>
</dbReference>
<organism evidence="4">
    <name type="scientific">Tanacetum cinerariifolium</name>
    <name type="common">Dalmatian daisy</name>
    <name type="synonym">Chrysanthemum cinerariifolium</name>
    <dbReference type="NCBI Taxonomy" id="118510"/>
    <lineage>
        <taxon>Eukaryota</taxon>
        <taxon>Viridiplantae</taxon>
        <taxon>Streptophyta</taxon>
        <taxon>Embryophyta</taxon>
        <taxon>Tracheophyta</taxon>
        <taxon>Spermatophyta</taxon>
        <taxon>Magnoliopsida</taxon>
        <taxon>eudicotyledons</taxon>
        <taxon>Gunneridae</taxon>
        <taxon>Pentapetalae</taxon>
        <taxon>asterids</taxon>
        <taxon>campanulids</taxon>
        <taxon>Asterales</taxon>
        <taxon>Asteraceae</taxon>
        <taxon>Asteroideae</taxon>
        <taxon>Anthemideae</taxon>
        <taxon>Anthemidinae</taxon>
        <taxon>Tanacetum</taxon>
    </lineage>
</organism>
<evidence type="ECO:0000256" key="1">
    <source>
        <dbReference type="SAM" id="MobiDB-lite"/>
    </source>
</evidence>
<dbReference type="AlphaFoldDB" id="A0A6L2NIC3"/>
<feature type="compositionally biased region" description="Basic and acidic residues" evidence="1">
    <location>
        <begin position="42"/>
        <end position="67"/>
    </location>
</feature>
<feature type="region of interest" description="Disordered" evidence="1">
    <location>
        <begin position="1"/>
        <end position="128"/>
    </location>
</feature>
<keyword evidence="4" id="KW-0695">RNA-directed DNA polymerase</keyword>
<dbReference type="InterPro" id="IPR041577">
    <property type="entry name" value="RT_RNaseH_2"/>
</dbReference>
<dbReference type="GO" id="GO:0004523">
    <property type="term" value="F:RNA-DNA hybrid ribonuclease activity"/>
    <property type="evidence" value="ECO:0007669"/>
    <property type="project" value="InterPro"/>
</dbReference>
<dbReference type="Pfam" id="PF17919">
    <property type="entry name" value="RT_RNaseH_2"/>
    <property type="match status" value="1"/>
</dbReference>
<keyword evidence="4" id="KW-0808">Transferase</keyword>
<dbReference type="PANTHER" id="PTHR48475:SF2">
    <property type="entry name" value="RIBONUCLEASE H"/>
    <property type="match status" value="1"/>
</dbReference>
<dbReference type="Gene3D" id="3.30.420.10">
    <property type="entry name" value="Ribonuclease H-like superfamily/Ribonuclease H"/>
    <property type="match status" value="1"/>
</dbReference>
<dbReference type="InterPro" id="IPR002156">
    <property type="entry name" value="RNaseH_domain"/>
</dbReference>
<reference evidence="4" key="1">
    <citation type="journal article" date="2019" name="Sci. Rep.">
        <title>Draft genome of Tanacetum cinerariifolium, the natural source of mosquito coil.</title>
        <authorList>
            <person name="Yamashiro T."/>
            <person name="Shiraishi A."/>
            <person name="Satake H."/>
            <person name="Nakayama K."/>
        </authorList>
    </citation>
    <scope>NUCLEOTIDE SEQUENCE</scope>
</reference>
<feature type="compositionally biased region" description="Polar residues" evidence="1">
    <location>
        <begin position="98"/>
        <end position="112"/>
    </location>
</feature>